<proteinExistence type="predicted"/>
<dbReference type="Proteomes" id="UP000052258">
    <property type="component" value="Unassembled WGS sequence"/>
</dbReference>
<dbReference type="GO" id="GO:0098796">
    <property type="term" value="C:membrane protein complex"/>
    <property type="evidence" value="ECO:0007669"/>
    <property type="project" value="UniProtKB-ARBA"/>
</dbReference>
<dbReference type="PANTHER" id="PTHR24220:SF692">
    <property type="entry name" value="ABC TRANSPORTER DOMAIN-CONTAINING PROTEIN"/>
    <property type="match status" value="1"/>
</dbReference>
<gene>
    <name evidence="5" type="ORF">X560_2678</name>
</gene>
<evidence type="ECO:0000313" key="6">
    <source>
        <dbReference type="Proteomes" id="UP000052258"/>
    </source>
</evidence>
<reference evidence="5 6" key="1">
    <citation type="journal article" date="2015" name="Genome Biol. Evol.">
        <title>Comparative Genomics of Listeria Sensu Lato: Genus-Wide Differences in Evolutionary Dynamics and the Progressive Gain of Complex, Potentially Pathogenicity-Related Traits through Lateral Gene Transfer.</title>
        <authorList>
            <person name="Chiara M."/>
            <person name="Caruso M."/>
            <person name="D'Erchia A.M."/>
            <person name="Manzari C."/>
            <person name="Fraccalvieri R."/>
            <person name="Goffredo E."/>
            <person name="Latorre L."/>
            <person name="Miccolupo A."/>
            <person name="Padalino I."/>
            <person name="Santagada G."/>
            <person name="Chiocco D."/>
            <person name="Pesole G."/>
            <person name="Horner D.S."/>
            <person name="Parisi A."/>
        </authorList>
    </citation>
    <scope>NUCLEOTIDE SEQUENCE [LARGE SCALE GENOMIC DNA]</scope>
    <source>
        <strain evidence="5 6">1991</strain>
    </source>
</reference>
<comment type="caution">
    <text evidence="5">The sequence shown here is derived from an EMBL/GenBank/DDBJ whole genome shotgun (WGS) entry which is preliminary data.</text>
</comment>
<dbReference type="InterPro" id="IPR015854">
    <property type="entry name" value="ABC_transpr_LolD-like"/>
</dbReference>
<evidence type="ECO:0000259" key="4">
    <source>
        <dbReference type="PROSITE" id="PS50893"/>
    </source>
</evidence>
<dbReference type="GO" id="GO:0022857">
    <property type="term" value="F:transmembrane transporter activity"/>
    <property type="evidence" value="ECO:0007669"/>
    <property type="project" value="TreeGrafter"/>
</dbReference>
<dbReference type="InterPro" id="IPR027417">
    <property type="entry name" value="P-loop_NTPase"/>
</dbReference>
<evidence type="ECO:0000256" key="1">
    <source>
        <dbReference type="ARBA" id="ARBA00022448"/>
    </source>
</evidence>
<evidence type="ECO:0000313" key="5">
    <source>
        <dbReference type="EMBL" id="KMT57765.1"/>
    </source>
</evidence>
<keyword evidence="3 5" id="KW-0067">ATP-binding</keyword>
<dbReference type="Pfam" id="PF00005">
    <property type="entry name" value="ABC_tran"/>
    <property type="match status" value="1"/>
</dbReference>
<dbReference type="Gene3D" id="3.40.50.300">
    <property type="entry name" value="P-loop containing nucleotide triphosphate hydrolases"/>
    <property type="match status" value="1"/>
</dbReference>
<dbReference type="PANTHER" id="PTHR24220">
    <property type="entry name" value="IMPORT ATP-BINDING PROTEIN"/>
    <property type="match status" value="1"/>
</dbReference>
<dbReference type="InterPro" id="IPR003439">
    <property type="entry name" value="ABC_transporter-like_ATP-bd"/>
</dbReference>
<evidence type="ECO:0000256" key="2">
    <source>
        <dbReference type="ARBA" id="ARBA00022741"/>
    </source>
</evidence>
<dbReference type="EMBL" id="AZHO01000040">
    <property type="protein sequence ID" value="KMT57765.1"/>
    <property type="molecule type" value="Genomic_DNA"/>
</dbReference>
<sequence>MNPLIEMKNITKTYTLGGETFKALDDVTLSVDEGDFVTIVGPSGSGKSTLMNMIGCLDVPDSGSYQLDGVDVYRLNDNKLSEIRNKKIGFIFQQFNLLTKLSALENVELPLVYGGYGVSKREKMAMSCLDRVGLADKKRNLPTQLSGGQQQRVAIARALATEPSILLADEPTGALDSKTGKEVMGILQSLNAAGNTIVMITHDLELAKYGTKSIRIQDGRLYKEEVAK</sequence>
<dbReference type="InterPro" id="IPR003593">
    <property type="entry name" value="AAA+_ATPase"/>
</dbReference>
<dbReference type="PATRIC" id="fig|1430899.3.peg.2729"/>
<dbReference type="OrthoDB" id="9791546at2"/>
<accession>A0A0J8G5B9</accession>
<dbReference type="CDD" id="cd03255">
    <property type="entry name" value="ABC_MJ0796_LolCDE_FtsE"/>
    <property type="match status" value="1"/>
</dbReference>
<dbReference type="AlphaFoldDB" id="A0A0J8G5B9"/>
<protein>
    <submittedName>
        <fullName evidence="5">ABC transporter ATP-binding protein</fullName>
    </submittedName>
</protein>
<dbReference type="RefSeq" id="WP_007474919.1">
    <property type="nucleotide sequence ID" value="NZ_KQ130624.1"/>
</dbReference>
<feature type="domain" description="ABC transporter" evidence="4">
    <location>
        <begin position="5"/>
        <end position="226"/>
    </location>
</feature>
<keyword evidence="6" id="KW-1185">Reference proteome</keyword>
<dbReference type="PROSITE" id="PS00211">
    <property type="entry name" value="ABC_TRANSPORTER_1"/>
    <property type="match status" value="1"/>
</dbReference>
<dbReference type="PROSITE" id="PS50893">
    <property type="entry name" value="ABC_TRANSPORTER_2"/>
    <property type="match status" value="1"/>
</dbReference>
<dbReference type="GO" id="GO:0016887">
    <property type="term" value="F:ATP hydrolysis activity"/>
    <property type="evidence" value="ECO:0007669"/>
    <property type="project" value="InterPro"/>
</dbReference>
<dbReference type="SUPFAM" id="SSF52540">
    <property type="entry name" value="P-loop containing nucleoside triphosphate hydrolases"/>
    <property type="match status" value="1"/>
</dbReference>
<dbReference type="FunFam" id="3.40.50.300:FF:000032">
    <property type="entry name" value="Export ABC transporter ATP-binding protein"/>
    <property type="match status" value="1"/>
</dbReference>
<dbReference type="InterPro" id="IPR017911">
    <property type="entry name" value="MacB-like_ATP-bd"/>
</dbReference>
<keyword evidence="2" id="KW-0547">Nucleotide-binding</keyword>
<dbReference type="InterPro" id="IPR017871">
    <property type="entry name" value="ABC_transporter-like_CS"/>
</dbReference>
<dbReference type="GO" id="GO:0005886">
    <property type="term" value="C:plasma membrane"/>
    <property type="evidence" value="ECO:0007669"/>
    <property type="project" value="TreeGrafter"/>
</dbReference>
<evidence type="ECO:0000256" key="3">
    <source>
        <dbReference type="ARBA" id="ARBA00022840"/>
    </source>
</evidence>
<organism evidence="5 6">
    <name type="scientific">Listeria fleischmannii 1991</name>
    <dbReference type="NCBI Taxonomy" id="1430899"/>
    <lineage>
        <taxon>Bacteria</taxon>
        <taxon>Bacillati</taxon>
        <taxon>Bacillota</taxon>
        <taxon>Bacilli</taxon>
        <taxon>Bacillales</taxon>
        <taxon>Listeriaceae</taxon>
        <taxon>Listeria</taxon>
    </lineage>
</organism>
<dbReference type="SMART" id="SM00382">
    <property type="entry name" value="AAA"/>
    <property type="match status" value="1"/>
</dbReference>
<dbReference type="GO" id="GO:0005524">
    <property type="term" value="F:ATP binding"/>
    <property type="evidence" value="ECO:0007669"/>
    <property type="project" value="UniProtKB-KW"/>
</dbReference>
<keyword evidence="1" id="KW-0813">Transport</keyword>
<name>A0A0J8G5B9_9LIST</name>